<evidence type="ECO:0000313" key="6">
    <source>
        <dbReference type="Proteomes" id="UP001432322"/>
    </source>
</evidence>
<dbReference type="Pfam" id="PF13519">
    <property type="entry name" value="VWA_2"/>
    <property type="match status" value="1"/>
</dbReference>
<dbReference type="PANTHER" id="PTHR31024:SF3">
    <property type="entry name" value="C-TYPE LECTIN-RELATED"/>
    <property type="match status" value="1"/>
</dbReference>
<dbReference type="CDD" id="cd00037">
    <property type="entry name" value="CLECT"/>
    <property type="match status" value="1"/>
</dbReference>
<dbReference type="InterPro" id="IPR016187">
    <property type="entry name" value="CTDL_fold"/>
</dbReference>
<keyword evidence="6" id="KW-1185">Reference proteome</keyword>
<dbReference type="PROSITE" id="PS50234">
    <property type="entry name" value="VWFA"/>
    <property type="match status" value="1"/>
</dbReference>
<evidence type="ECO:0000256" key="1">
    <source>
        <dbReference type="SAM" id="SignalP"/>
    </source>
</evidence>
<dbReference type="InterPro" id="IPR016186">
    <property type="entry name" value="C-type_lectin-like/link_sf"/>
</dbReference>
<evidence type="ECO:0000259" key="2">
    <source>
        <dbReference type="PROSITE" id="PS50041"/>
    </source>
</evidence>
<dbReference type="EMBL" id="BTSY01000272">
    <property type="protein sequence ID" value="GMT37799.1"/>
    <property type="molecule type" value="Genomic_DNA"/>
</dbReference>
<dbReference type="PANTHER" id="PTHR31024">
    <property type="entry name" value="C-TYPE LECTIN"/>
    <property type="match status" value="1"/>
</dbReference>
<feature type="chain" id="PRO_5044714747" description="C-type lectin" evidence="1">
    <location>
        <begin position="36"/>
        <end position="713"/>
    </location>
</feature>
<evidence type="ECO:0000259" key="3">
    <source>
        <dbReference type="PROSITE" id="PS50234"/>
    </source>
</evidence>
<dbReference type="Gene3D" id="3.10.100.10">
    <property type="entry name" value="Mannose-Binding Protein A, subunit A"/>
    <property type="match status" value="1"/>
</dbReference>
<organism evidence="4 6">
    <name type="scientific">Pristionchus fissidentatus</name>
    <dbReference type="NCBI Taxonomy" id="1538716"/>
    <lineage>
        <taxon>Eukaryota</taxon>
        <taxon>Metazoa</taxon>
        <taxon>Ecdysozoa</taxon>
        <taxon>Nematoda</taxon>
        <taxon>Chromadorea</taxon>
        <taxon>Rhabditida</taxon>
        <taxon>Rhabditina</taxon>
        <taxon>Diplogasteromorpha</taxon>
        <taxon>Diplogasteroidea</taxon>
        <taxon>Neodiplogasteridae</taxon>
        <taxon>Pristionchus</taxon>
    </lineage>
</organism>
<dbReference type="InterPro" id="IPR036465">
    <property type="entry name" value="vWFA_dom_sf"/>
</dbReference>
<name>A0AAV5VCR4_9BILA</name>
<dbReference type="Gene3D" id="3.40.50.410">
    <property type="entry name" value="von Willebrand factor, type A domain"/>
    <property type="match status" value="1"/>
</dbReference>
<dbReference type="SUPFAM" id="SSF53300">
    <property type="entry name" value="vWA-like"/>
    <property type="match status" value="1"/>
</dbReference>
<feature type="domain" description="VWFA" evidence="3">
    <location>
        <begin position="387"/>
        <end position="560"/>
    </location>
</feature>
<dbReference type="EMBL" id="BTSY01000002">
    <property type="protein sequence ID" value="GMT16521.1"/>
    <property type="molecule type" value="Genomic_DNA"/>
</dbReference>
<sequence>MELSGQCKPWSPDRGMKTAAATLTLLLCTLQSVSSFVFSCEEIKSKLINTQRIENTDYACVFLEEGLEPSASYLSNIFLLDQLNKTSYSLASVAASSSHCVKAEGYWSVISDRPSDLTCDKEIALIFSSDDKTQYIQANSYSIRDAYPGGRVTIVSPRSGMKITILNIDSTQSQLNGEIDFYTGAGTGENEGLFLLKSWNKHHAPLYIASFDNVVTLTSTNKDVIYYITSAVNNATRLGPGDRAAIVSSGKSDNVMNMRPEDNYVTYDLWQGAQANVTGSLYFDKNYQGSINITIRGDSKNEERSFHDGELDYVFDASYFELKYLTSVRPEEVWQNDDTFVIEIELSEVPVDITPIPGIRTNDRYCNCAIEDGWFADDWDPAEIWVDVVILLDTSASMGDSLEEVKSLITSFISLLSTDTSAKFYSRVGVIAVSDTVDVIYNLNMSSTDDLDMIKKHNVDKIDVGAGIQAALKMFGDGKSMSSYRENARQIIYCLSNSAPGTNLNGVDDFKAGGGIVIVNDFVLEGEQAIPGLKNLASDNYFFTDLSDNFINSLGLFCEANCFCDSNHHPFNDDKVSPRTEANRGCFRSFNDAMPFEEARTICHMADSSLVSIHDADKEYFVSSVVAMFGSKKKYWIALENDGTNWVWDDKSTDPFNDWDKSTNQPNTNGGKLMCAYAVNSQGLNVGWTAANCAMDNFYVCESVPCSAGNNVC</sequence>
<dbReference type="Pfam" id="PF00059">
    <property type="entry name" value="Lectin_C"/>
    <property type="match status" value="1"/>
</dbReference>
<proteinExistence type="predicted"/>
<dbReference type="InterPro" id="IPR001304">
    <property type="entry name" value="C-type_lectin-like"/>
</dbReference>
<protein>
    <recommendedName>
        <fullName evidence="7">C-type lectin</fullName>
    </recommendedName>
</protein>
<dbReference type="SMART" id="SM00034">
    <property type="entry name" value="CLECT"/>
    <property type="match status" value="1"/>
</dbReference>
<evidence type="ECO:0000313" key="5">
    <source>
        <dbReference type="EMBL" id="GMT37799.1"/>
    </source>
</evidence>
<feature type="domain" description="C-type lectin" evidence="2">
    <location>
        <begin position="582"/>
        <end position="702"/>
    </location>
</feature>
<feature type="signal peptide" evidence="1">
    <location>
        <begin position="1"/>
        <end position="35"/>
    </location>
</feature>
<dbReference type="AlphaFoldDB" id="A0AAV5VCR4"/>
<gene>
    <name evidence="5" type="ORF">PFISCL1PPCAC_29096</name>
    <name evidence="4" type="ORF">PFISCL1PPCAC_7818</name>
</gene>
<keyword evidence="1" id="KW-0732">Signal</keyword>
<accession>A0AAV5VCR4</accession>
<evidence type="ECO:0008006" key="7">
    <source>
        <dbReference type="Google" id="ProtNLM"/>
    </source>
</evidence>
<dbReference type="Proteomes" id="UP001432322">
    <property type="component" value="Unassembled WGS sequence"/>
</dbReference>
<dbReference type="InterPro" id="IPR002035">
    <property type="entry name" value="VWF_A"/>
</dbReference>
<dbReference type="SUPFAM" id="SSF56436">
    <property type="entry name" value="C-type lectin-like"/>
    <property type="match status" value="1"/>
</dbReference>
<dbReference type="SMART" id="SM00327">
    <property type="entry name" value="VWA"/>
    <property type="match status" value="1"/>
</dbReference>
<dbReference type="PROSITE" id="PS50041">
    <property type="entry name" value="C_TYPE_LECTIN_2"/>
    <property type="match status" value="1"/>
</dbReference>
<reference evidence="4" key="1">
    <citation type="submission" date="2023-10" db="EMBL/GenBank/DDBJ databases">
        <title>Genome assembly of Pristionchus species.</title>
        <authorList>
            <person name="Yoshida K."/>
            <person name="Sommer R.J."/>
        </authorList>
    </citation>
    <scope>NUCLEOTIDE SEQUENCE</scope>
    <source>
        <strain evidence="4">RS5133</strain>
    </source>
</reference>
<comment type="caution">
    <text evidence="4">The sequence shown here is derived from an EMBL/GenBank/DDBJ whole genome shotgun (WGS) entry which is preliminary data.</text>
</comment>
<evidence type="ECO:0000313" key="4">
    <source>
        <dbReference type="EMBL" id="GMT16521.1"/>
    </source>
</evidence>